<dbReference type="EMBL" id="BPLR01012192">
    <property type="protein sequence ID" value="GIY52092.1"/>
    <property type="molecule type" value="Genomic_DNA"/>
</dbReference>
<evidence type="ECO:0000313" key="1">
    <source>
        <dbReference type="EMBL" id="GIY52092.1"/>
    </source>
</evidence>
<keyword evidence="2" id="KW-1185">Reference proteome</keyword>
<organism evidence="1 2">
    <name type="scientific">Caerostris extrusa</name>
    <name type="common">Bark spider</name>
    <name type="synonym">Caerostris bankana</name>
    <dbReference type="NCBI Taxonomy" id="172846"/>
    <lineage>
        <taxon>Eukaryota</taxon>
        <taxon>Metazoa</taxon>
        <taxon>Ecdysozoa</taxon>
        <taxon>Arthropoda</taxon>
        <taxon>Chelicerata</taxon>
        <taxon>Arachnida</taxon>
        <taxon>Araneae</taxon>
        <taxon>Araneomorphae</taxon>
        <taxon>Entelegynae</taxon>
        <taxon>Araneoidea</taxon>
        <taxon>Araneidae</taxon>
        <taxon>Caerostris</taxon>
    </lineage>
</organism>
<sequence length="120" mass="13791">MSVIAEGNILLFGVAWKVGLPIHNLCMDMSANAVRALGDMINLCQQTQRELQKINYYECVPVFPIRKRETNPIGRIVFELDELLSTNWMRIVIIALRMPDPCCRTKTRDSPGTERWAIDR</sequence>
<dbReference type="Proteomes" id="UP001054945">
    <property type="component" value="Unassembled WGS sequence"/>
</dbReference>
<reference evidence="1 2" key="1">
    <citation type="submission" date="2021-06" db="EMBL/GenBank/DDBJ databases">
        <title>Caerostris extrusa draft genome.</title>
        <authorList>
            <person name="Kono N."/>
            <person name="Arakawa K."/>
        </authorList>
    </citation>
    <scope>NUCLEOTIDE SEQUENCE [LARGE SCALE GENOMIC DNA]</scope>
</reference>
<gene>
    <name evidence="1" type="ORF">CEXT_491651</name>
</gene>
<dbReference type="AlphaFoldDB" id="A0AAV4U350"/>
<name>A0AAV4U350_CAEEX</name>
<protein>
    <submittedName>
        <fullName evidence="1">Uncharacterized protein</fullName>
    </submittedName>
</protein>
<evidence type="ECO:0000313" key="2">
    <source>
        <dbReference type="Proteomes" id="UP001054945"/>
    </source>
</evidence>
<proteinExistence type="predicted"/>
<comment type="caution">
    <text evidence="1">The sequence shown here is derived from an EMBL/GenBank/DDBJ whole genome shotgun (WGS) entry which is preliminary data.</text>
</comment>
<accession>A0AAV4U350</accession>